<keyword evidence="6" id="KW-1185">Reference proteome</keyword>
<feature type="domain" description="Serine aminopeptidase S33" evidence="4">
    <location>
        <begin position="100"/>
        <end position="213"/>
    </location>
</feature>
<keyword evidence="1" id="KW-0378">Hydrolase</keyword>
<evidence type="ECO:0000259" key="3">
    <source>
        <dbReference type="Pfam" id="PF00561"/>
    </source>
</evidence>
<dbReference type="Pfam" id="PF12146">
    <property type="entry name" value="Hydrolase_4"/>
    <property type="match status" value="1"/>
</dbReference>
<sequence length="322" mass="35696">MIKKKSLWFLAIFLLLLAGIVTLLFFLPKNQAKKDIQKMTTVSSTGSSHWEEKETSSQSKVELLPNENLVKENFSIKRDNYDIYGQLTAPAGYQDHKLPLLILSHGFGNTLEFMDGYAEALAKKGYLVYSFDFVGGSQSSRSGGSMLEMSVFTEQADLNAVLATLKRQDYVDANNIFLAGFSQGGVVSTLVAAEHASDIKGLITMNAAFVLFDDARQLFKSKEDIPAVYNHRGSNLGKVYFENLLDYDIYQTMTKFQKETLIIQGTDDDIVPLSYAERAEQAFPHARLVKIAGAGHILNASQADEAMVAAEAYLKERLASEN</sequence>
<evidence type="ECO:0000313" key="6">
    <source>
        <dbReference type="Proteomes" id="UP001519296"/>
    </source>
</evidence>
<evidence type="ECO:0000256" key="1">
    <source>
        <dbReference type="ARBA" id="ARBA00022801"/>
    </source>
</evidence>
<evidence type="ECO:0000313" key="5">
    <source>
        <dbReference type="EMBL" id="MBP2623139.1"/>
    </source>
</evidence>
<evidence type="ECO:0000259" key="4">
    <source>
        <dbReference type="Pfam" id="PF12146"/>
    </source>
</evidence>
<dbReference type="Pfam" id="PF00561">
    <property type="entry name" value="Abhydrolase_1"/>
    <property type="match status" value="1"/>
</dbReference>
<comment type="caution">
    <text evidence="5">The sequence shown here is derived from an EMBL/GenBank/DDBJ whole genome shotgun (WGS) entry which is preliminary data.</text>
</comment>
<evidence type="ECO:0000256" key="2">
    <source>
        <dbReference type="ARBA" id="ARBA00038115"/>
    </source>
</evidence>
<dbReference type="SUPFAM" id="SSF53474">
    <property type="entry name" value="alpha/beta-Hydrolases"/>
    <property type="match status" value="1"/>
</dbReference>
<dbReference type="EMBL" id="PRDG01000002">
    <property type="protein sequence ID" value="MBP2623139.1"/>
    <property type="molecule type" value="Genomic_DNA"/>
</dbReference>
<dbReference type="Proteomes" id="UP001519296">
    <property type="component" value="Unassembled WGS sequence"/>
</dbReference>
<dbReference type="InterPro" id="IPR000073">
    <property type="entry name" value="AB_hydrolase_1"/>
</dbReference>
<reference evidence="5 6" key="1">
    <citation type="submission" date="2018-02" db="EMBL/GenBank/DDBJ databases">
        <title>Draft genome sequence of Streptococcus oricebi CCUG 70868T type strain.</title>
        <authorList>
            <person name="Mendez V."/>
            <person name="Salva-Serra F."/>
            <person name="Jaen-Luchoro D."/>
            <person name="Gonzales-Siles L."/>
            <person name="Karlsson R."/>
            <person name="Engstrom-Jakobsson H."/>
            <person name="Busquets A."/>
            <person name="Gomila M."/>
            <person name="Pineiro-Iglesias B."/>
            <person name="Bennasar-Figueras A."/>
            <person name="Seeger M."/>
            <person name="Moore E."/>
        </authorList>
    </citation>
    <scope>NUCLEOTIDE SEQUENCE [LARGE SCALE GENOMIC DNA]</scope>
    <source>
        <strain evidence="5 6">CCUG 70868</strain>
    </source>
</reference>
<dbReference type="InterPro" id="IPR029058">
    <property type="entry name" value="AB_hydrolase_fold"/>
</dbReference>
<accession>A0ABS5B2T8</accession>
<protein>
    <recommendedName>
        <fullName evidence="7">Alpha/beta hydrolase</fullName>
    </recommendedName>
</protein>
<feature type="domain" description="AB hydrolase-1" evidence="3">
    <location>
        <begin position="221"/>
        <end position="298"/>
    </location>
</feature>
<evidence type="ECO:0008006" key="7">
    <source>
        <dbReference type="Google" id="ProtNLM"/>
    </source>
</evidence>
<name>A0ABS5B2T8_9STRE</name>
<comment type="similarity">
    <text evidence="2">Belongs to the AB hydrolase superfamily. FUS2 hydrolase family.</text>
</comment>
<dbReference type="InterPro" id="IPR050261">
    <property type="entry name" value="FrsA_esterase"/>
</dbReference>
<proteinExistence type="inferred from homology"/>
<dbReference type="Gene3D" id="3.40.50.1820">
    <property type="entry name" value="alpha/beta hydrolase"/>
    <property type="match status" value="1"/>
</dbReference>
<dbReference type="InterPro" id="IPR022742">
    <property type="entry name" value="Hydrolase_4"/>
</dbReference>
<dbReference type="PANTHER" id="PTHR22946:SF9">
    <property type="entry name" value="POLYKETIDE TRANSFERASE AF380"/>
    <property type="match status" value="1"/>
</dbReference>
<gene>
    <name evidence="5" type="ORF">C4K46_04200</name>
</gene>
<organism evidence="5 6">
    <name type="scientific">Streptococcus oricebi</name>
    <dbReference type="NCBI Taxonomy" id="1547447"/>
    <lineage>
        <taxon>Bacteria</taxon>
        <taxon>Bacillati</taxon>
        <taxon>Bacillota</taxon>
        <taxon>Bacilli</taxon>
        <taxon>Lactobacillales</taxon>
        <taxon>Streptococcaceae</taxon>
        <taxon>Streptococcus</taxon>
    </lineage>
</organism>
<dbReference type="PANTHER" id="PTHR22946">
    <property type="entry name" value="DIENELACTONE HYDROLASE DOMAIN-CONTAINING PROTEIN-RELATED"/>
    <property type="match status" value="1"/>
</dbReference>